<evidence type="ECO:0000259" key="5">
    <source>
        <dbReference type="PROSITE" id="PS50105"/>
    </source>
</evidence>
<protein>
    <recommendedName>
        <fullName evidence="1">WD repeat, SAM and U-box domain-containing protein 1</fullName>
    </recommendedName>
</protein>
<name>A0A8C5KY34_JACJA</name>
<feature type="repeat" description="WD" evidence="4">
    <location>
        <begin position="263"/>
        <end position="297"/>
    </location>
</feature>
<dbReference type="PROSITE" id="PS50294">
    <property type="entry name" value="WD_REPEATS_REGION"/>
    <property type="match status" value="3"/>
</dbReference>
<dbReference type="Gene3D" id="3.30.40.10">
    <property type="entry name" value="Zinc/RING finger domain, C3HC4 (zinc finger)"/>
    <property type="match status" value="1"/>
</dbReference>
<dbReference type="GeneTree" id="ENSGT00940000157230"/>
<evidence type="ECO:0000313" key="8">
    <source>
        <dbReference type="Proteomes" id="UP000694385"/>
    </source>
</evidence>
<dbReference type="AlphaFoldDB" id="A0A8C5KY34"/>
<dbReference type="PANTHER" id="PTHR46573">
    <property type="entry name" value="WD REPEAT, SAM AND U-BOX DOMAIN-CONTAINING PROTEIN 1"/>
    <property type="match status" value="1"/>
</dbReference>
<dbReference type="Ensembl" id="ENSJJAT00000021999.1">
    <property type="protein sequence ID" value="ENSJJAP00000015494.1"/>
    <property type="gene ID" value="ENSJJAG00000017632.1"/>
</dbReference>
<dbReference type="InterPro" id="IPR052085">
    <property type="entry name" value="WD-SAM-U-box"/>
</dbReference>
<dbReference type="SMART" id="SM00504">
    <property type="entry name" value="Ubox"/>
    <property type="match status" value="1"/>
</dbReference>
<dbReference type="InterPro" id="IPR015943">
    <property type="entry name" value="WD40/YVTN_repeat-like_dom_sf"/>
</dbReference>
<evidence type="ECO:0000256" key="2">
    <source>
        <dbReference type="ARBA" id="ARBA00022574"/>
    </source>
</evidence>
<feature type="repeat" description="WD" evidence="4">
    <location>
        <begin position="50"/>
        <end position="91"/>
    </location>
</feature>
<dbReference type="InterPro" id="IPR001660">
    <property type="entry name" value="SAM"/>
</dbReference>
<dbReference type="SUPFAM" id="SSF57850">
    <property type="entry name" value="RING/U-box"/>
    <property type="match status" value="1"/>
</dbReference>
<dbReference type="PRINTS" id="PR00320">
    <property type="entry name" value="GPROTEINBRPT"/>
</dbReference>
<feature type="repeat" description="WD" evidence="4">
    <location>
        <begin position="100"/>
        <end position="128"/>
    </location>
</feature>
<keyword evidence="8" id="KW-1185">Reference proteome</keyword>
<dbReference type="SUPFAM" id="SSF50978">
    <property type="entry name" value="WD40 repeat-like"/>
    <property type="match status" value="1"/>
</dbReference>
<keyword evidence="3" id="KW-0677">Repeat</keyword>
<feature type="domain" description="SAM" evidence="5">
    <location>
        <begin position="317"/>
        <end position="381"/>
    </location>
</feature>
<evidence type="ECO:0000256" key="4">
    <source>
        <dbReference type="PROSITE-ProRule" id="PRU00221"/>
    </source>
</evidence>
<dbReference type="PROSITE" id="PS00678">
    <property type="entry name" value="WD_REPEATS_1"/>
    <property type="match status" value="1"/>
</dbReference>
<dbReference type="CDD" id="cd09505">
    <property type="entry name" value="SAM_WDSUB1"/>
    <property type="match status" value="1"/>
</dbReference>
<dbReference type="GO" id="GO:0016567">
    <property type="term" value="P:protein ubiquitination"/>
    <property type="evidence" value="ECO:0007669"/>
    <property type="project" value="InterPro"/>
</dbReference>
<dbReference type="GO" id="GO:0004842">
    <property type="term" value="F:ubiquitin-protein transferase activity"/>
    <property type="evidence" value="ECO:0007669"/>
    <property type="project" value="InterPro"/>
</dbReference>
<dbReference type="InterPro" id="IPR013083">
    <property type="entry name" value="Znf_RING/FYVE/PHD"/>
</dbReference>
<dbReference type="Pfam" id="PF00536">
    <property type="entry name" value="SAM_1"/>
    <property type="match status" value="1"/>
</dbReference>
<dbReference type="Pfam" id="PF00400">
    <property type="entry name" value="WD40"/>
    <property type="match status" value="7"/>
</dbReference>
<dbReference type="Gene3D" id="2.130.10.10">
    <property type="entry name" value="YVTN repeat-like/Quinoprotein amine dehydrogenase"/>
    <property type="match status" value="3"/>
</dbReference>
<dbReference type="Gene3D" id="1.10.150.50">
    <property type="entry name" value="Transcription Factor, Ets-1"/>
    <property type="match status" value="1"/>
</dbReference>
<dbReference type="PROSITE" id="PS50105">
    <property type="entry name" value="SAM_DOMAIN"/>
    <property type="match status" value="1"/>
</dbReference>
<dbReference type="InterPro" id="IPR001680">
    <property type="entry name" value="WD40_rpt"/>
</dbReference>
<proteinExistence type="predicted"/>
<evidence type="ECO:0000259" key="6">
    <source>
        <dbReference type="PROSITE" id="PS51698"/>
    </source>
</evidence>
<dbReference type="InterPro" id="IPR019775">
    <property type="entry name" value="WD40_repeat_CS"/>
</dbReference>
<dbReference type="PROSITE" id="PS51698">
    <property type="entry name" value="U_BOX"/>
    <property type="match status" value="1"/>
</dbReference>
<dbReference type="SUPFAM" id="SSF47769">
    <property type="entry name" value="SAM/Pointed domain"/>
    <property type="match status" value="1"/>
</dbReference>
<reference evidence="7" key="2">
    <citation type="submission" date="2025-09" db="UniProtKB">
        <authorList>
            <consortium name="Ensembl"/>
        </authorList>
    </citation>
    <scope>IDENTIFICATION</scope>
</reference>
<sequence>MVELIHTIADHSDDVNCCAFSSTLLATCSLDKTVRLYSLSDFAELPPSPLKLHTYAVHCCCFSPSGHVLASCSTDGTTVLWSAPSGQALAVMEQPGGSPVRVCRFSPDSTYLASGAADGSVVLWNTQSYKLHRCGSVKDGSLVACAFSPSGNLFVTGSSCGDLTVWDDKMRCLHSEKAHDLGITCCDFSSQPVSDGEQGLQFYRLASCGQDCQIKIWVVSFTHVLGFELKYKSTLGGHSAPVLACAFSCDGQMLNTHNVLHVLTQHTRYVTTCAFAPSTPLLATGSMDKTVNIWQFDLETLCQGYMEDQLKQFTEDWSEEDVSVWLCAQGLNDLVGIFKINNIDGKELLNLTKESLADDLKIESLGVRSKLLRKIEELRTKMNSLSSGIPDEFICPITRELMKNPVIASDGYSYEKEAVENWISKKKRTSPMTNLALPSLVLTPNRTLKMAINRWLETHQK</sequence>
<feature type="domain" description="U-box" evidence="6">
    <location>
        <begin position="388"/>
        <end position="461"/>
    </location>
</feature>
<dbReference type="InterPro" id="IPR013761">
    <property type="entry name" value="SAM/pointed_sf"/>
</dbReference>
<dbReference type="InterPro" id="IPR003613">
    <property type="entry name" value="Ubox_domain"/>
</dbReference>
<dbReference type="SMART" id="SM00320">
    <property type="entry name" value="WD40"/>
    <property type="match status" value="6"/>
</dbReference>
<evidence type="ECO:0000256" key="3">
    <source>
        <dbReference type="ARBA" id="ARBA00022737"/>
    </source>
</evidence>
<evidence type="ECO:0000313" key="7">
    <source>
        <dbReference type="Ensembl" id="ENSJJAP00000015494.1"/>
    </source>
</evidence>
<accession>A0A8C5KY34</accession>
<keyword evidence="2 4" id="KW-0853">WD repeat</keyword>
<dbReference type="PROSITE" id="PS50082">
    <property type="entry name" value="WD_REPEATS_2"/>
    <property type="match status" value="3"/>
</dbReference>
<dbReference type="Proteomes" id="UP000694385">
    <property type="component" value="Unassembled WGS sequence"/>
</dbReference>
<dbReference type="Pfam" id="PF04564">
    <property type="entry name" value="U-box"/>
    <property type="match status" value="1"/>
</dbReference>
<dbReference type="InterPro" id="IPR020472">
    <property type="entry name" value="WD40_PAC1"/>
</dbReference>
<dbReference type="PANTHER" id="PTHR46573:SF1">
    <property type="entry name" value="WD REPEAT, SAM AND U-BOX DOMAIN-CONTAINING PROTEIN 1"/>
    <property type="match status" value="1"/>
</dbReference>
<gene>
    <name evidence="7" type="primary">Wdsub1</name>
</gene>
<dbReference type="CDD" id="cd16655">
    <property type="entry name" value="RING-Ubox_WDSUB1-like"/>
    <property type="match status" value="1"/>
</dbReference>
<dbReference type="CDD" id="cd00200">
    <property type="entry name" value="WD40"/>
    <property type="match status" value="1"/>
</dbReference>
<dbReference type="InterPro" id="IPR036322">
    <property type="entry name" value="WD40_repeat_dom_sf"/>
</dbReference>
<dbReference type="SMART" id="SM00454">
    <property type="entry name" value="SAM"/>
    <property type="match status" value="1"/>
</dbReference>
<reference evidence="7" key="1">
    <citation type="submission" date="2025-08" db="UniProtKB">
        <authorList>
            <consortium name="Ensembl"/>
        </authorList>
    </citation>
    <scope>IDENTIFICATION</scope>
</reference>
<evidence type="ECO:0000256" key="1">
    <source>
        <dbReference type="ARBA" id="ARBA00020894"/>
    </source>
</evidence>
<organism evidence="7 8">
    <name type="scientific">Jaculus jaculus</name>
    <name type="common">Lesser Egyptian jerboa</name>
    <dbReference type="NCBI Taxonomy" id="51337"/>
    <lineage>
        <taxon>Eukaryota</taxon>
        <taxon>Metazoa</taxon>
        <taxon>Chordata</taxon>
        <taxon>Craniata</taxon>
        <taxon>Vertebrata</taxon>
        <taxon>Euteleostomi</taxon>
        <taxon>Mammalia</taxon>
        <taxon>Eutheria</taxon>
        <taxon>Euarchontoglires</taxon>
        <taxon>Glires</taxon>
        <taxon>Rodentia</taxon>
        <taxon>Myomorpha</taxon>
        <taxon>Dipodoidea</taxon>
        <taxon>Dipodidae</taxon>
        <taxon>Dipodinae</taxon>
        <taxon>Jaculus</taxon>
    </lineage>
</organism>
<dbReference type="OMA" id="YSEKAHD"/>